<dbReference type="AlphaFoldDB" id="A0A841CV81"/>
<evidence type="ECO:0000313" key="1">
    <source>
        <dbReference type="EMBL" id="MBB5960733.1"/>
    </source>
</evidence>
<proteinExistence type="predicted"/>
<sequence length="85" mass="9197">MPEDLRRPVKAAKLDPRAENDRVLRAFLGTPSVAGTAASFWKSYRNALVALDSTDDTVRLRLLETVPTAPSTLDLWLGVLSACGA</sequence>
<organism evidence="1 2">
    <name type="scientific">Saccharothrix tamanrassetensis</name>
    <dbReference type="NCBI Taxonomy" id="1051531"/>
    <lineage>
        <taxon>Bacteria</taxon>
        <taxon>Bacillati</taxon>
        <taxon>Actinomycetota</taxon>
        <taxon>Actinomycetes</taxon>
        <taxon>Pseudonocardiales</taxon>
        <taxon>Pseudonocardiaceae</taxon>
        <taxon>Saccharothrix</taxon>
    </lineage>
</organism>
<evidence type="ECO:0000313" key="2">
    <source>
        <dbReference type="Proteomes" id="UP000547510"/>
    </source>
</evidence>
<name>A0A841CV81_9PSEU</name>
<keyword evidence="2" id="KW-1185">Reference proteome</keyword>
<protein>
    <submittedName>
        <fullName evidence="1">Uncharacterized protein</fullName>
    </submittedName>
</protein>
<accession>A0A841CV81</accession>
<comment type="caution">
    <text evidence="1">The sequence shown here is derived from an EMBL/GenBank/DDBJ whole genome shotgun (WGS) entry which is preliminary data.</text>
</comment>
<dbReference type="Proteomes" id="UP000547510">
    <property type="component" value="Unassembled WGS sequence"/>
</dbReference>
<dbReference type="EMBL" id="JACHJN010000022">
    <property type="protein sequence ID" value="MBB5960733.1"/>
    <property type="molecule type" value="Genomic_DNA"/>
</dbReference>
<gene>
    <name evidence="1" type="ORF">FHS29_007361</name>
</gene>
<dbReference type="RefSeq" id="WP_184699191.1">
    <property type="nucleotide sequence ID" value="NZ_JACHJN010000022.1"/>
</dbReference>
<reference evidence="1 2" key="1">
    <citation type="submission" date="2020-08" db="EMBL/GenBank/DDBJ databases">
        <title>Genomic Encyclopedia of Type Strains, Phase III (KMG-III): the genomes of soil and plant-associated and newly described type strains.</title>
        <authorList>
            <person name="Whitman W."/>
        </authorList>
    </citation>
    <scope>NUCLEOTIDE SEQUENCE [LARGE SCALE GENOMIC DNA]</scope>
    <source>
        <strain evidence="1 2">CECT 8640</strain>
    </source>
</reference>